<dbReference type="EMBL" id="JBEDUW010000002">
    <property type="protein sequence ID" value="KAK9944069.1"/>
    <property type="molecule type" value="Genomic_DNA"/>
</dbReference>
<dbReference type="Pfam" id="PF01535">
    <property type="entry name" value="PPR"/>
    <property type="match status" value="2"/>
</dbReference>
<dbReference type="InterPro" id="IPR011990">
    <property type="entry name" value="TPR-like_helical_dom_sf"/>
</dbReference>
<keyword evidence="4" id="KW-1185">Reference proteome</keyword>
<gene>
    <name evidence="3" type="ORF">M0R45_009653</name>
</gene>
<accession>A0AAW1Y774</accession>
<dbReference type="FunFam" id="1.25.40.10:FF:001218">
    <property type="entry name" value="Pentatricopeptide repeat-containing protein, mitochondrial"/>
    <property type="match status" value="1"/>
</dbReference>
<proteinExistence type="predicted"/>
<evidence type="ECO:0000313" key="3">
    <source>
        <dbReference type="EMBL" id="KAK9944069.1"/>
    </source>
</evidence>
<evidence type="ECO:0000256" key="1">
    <source>
        <dbReference type="ARBA" id="ARBA00022737"/>
    </source>
</evidence>
<dbReference type="InterPro" id="IPR046960">
    <property type="entry name" value="PPR_At4g14850-like_plant"/>
</dbReference>
<sequence>MLGRYLTDGGVGYCRLDNMISGYVQVGMLEEALQVFKDMQRVGGFLDQVAYVTVINACVGLGRLDDACNLFSQMPNPNDVAWNVMISGHAKRGYEVEAVNFFLQMRKGGVKPTRSTLGSLLSAISSLAALDFGLIVHAMAIKQGLDSNVYVGSSLINMYAKCEKIDAANRIFHYLSEKNVVLWNAMLGGYAQNGYADEVIRLFTNMKACGLHPDQFTYTSILSACSCLENLEMGRQLHSVIIKNQFASNLFVGNALVDMYAKSGDLKEARNQFELIRNRDNVSWNAIIVGTGDGTASPCLLIKIGLEISLYAGSALIDMYSKCGLIRDARRALDVMPHCSVVSMNA</sequence>
<reference evidence="3 4" key="1">
    <citation type="journal article" date="2023" name="G3 (Bethesda)">
        <title>A chromosome-length genome assembly and annotation of blackberry (Rubus argutus, cv. 'Hillquist').</title>
        <authorList>
            <person name="Bruna T."/>
            <person name="Aryal R."/>
            <person name="Dudchenko O."/>
            <person name="Sargent D.J."/>
            <person name="Mead D."/>
            <person name="Buti M."/>
            <person name="Cavallini A."/>
            <person name="Hytonen T."/>
            <person name="Andres J."/>
            <person name="Pham M."/>
            <person name="Weisz D."/>
            <person name="Mascagni F."/>
            <person name="Usai G."/>
            <person name="Natali L."/>
            <person name="Bassil N."/>
            <person name="Fernandez G.E."/>
            <person name="Lomsadze A."/>
            <person name="Armour M."/>
            <person name="Olukolu B."/>
            <person name="Poorten T."/>
            <person name="Britton C."/>
            <person name="Davik J."/>
            <person name="Ashrafi H."/>
            <person name="Aiden E.L."/>
            <person name="Borodovsky M."/>
            <person name="Worthington M."/>
        </authorList>
    </citation>
    <scope>NUCLEOTIDE SEQUENCE [LARGE SCALE GENOMIC DNA]</scope>
    <source>
        <strain evidence="3">PI 553951</strain>
    </source>
</reference>
<evidence type="ECO:0000313" key="4">
    <source>
        <dbReference type="Proteomes" id="UP001457282"/>
    </source>
</evidence>
<feature type="repeat" description="PPR" evidence="2">
    <location>
        <begin position="47"/>
        <end position="77"/>
    </location>
</feature>
<evidence type="ECO:0000256" key="2">
    <source>
        <dbReference type="PROSITE-ProRule" id="PRU00708"/>
    </source>
</evidence>
<name>A0AAW1Y774_RUBAR</name>
<keyword evidence="1" id="KW-0677">Repeat</keyword>
<dbReference type="PANTHER" id="PTHR47926">
    <property type="entry name" value="PENTATRICOPEPTIDE REPEAT-CONTAINING PROTEIN"/>
    <property type="match status" value="1"/>
</dbReference>
<comment type="caution">
    <text evidence="3">The sequence shown here is derived from an EMBL/GenBank/DDBJ whole genome shotgun (WGS) entry which is preliminary data.</text>
</comment>
<feature type="repeat" description="PPR" evidence="2">
    <location>
        <begin position="78"/>
        <end position="112"/>
    </location>
</feature>
<dbReference type="Pfam" id="PF13041">
    <property type="entry name" value="PPR_2"/>
    <property type="match status" value="3"/>
</dbReference>
<dbReference type="GO" id="GO:0009451">
    <property type="term" value="P:RNA modification"/>
    <property type="evidence" value="ECO:0007669"/>
    <property type="project" value="InterPro"/>
</dbReference>
<dbReference type="Gene3D" id="1.25.40.10">
    <property type="entry name" value="Tetratricopeptide repeat domain"/>
    <property type="match status" value="3"/>
</dbReference>
<feature type="repeat" description="PPR" evidence="2">
    <location>
        <begin position="179"/>
        <end position="213"/>
    </location>
</feature>
<dbReference type="InterPro" id="IPR002885">
    <property type="entry name" value="PPR_rpt"/>
</dbReference>
<evidence type="ECO:0008006" key="5">
    <source>
        <dbReference type="Google" id="ProtNLM"/>
    </source>
</evidence>
<dbReference type="Proteomes" id="UP001457282">
    <property type="component" value="Unassembled WGS sequence"/>
</dbReference>
<dbReference type="PROSITE" id="PS51375">
    <property type="entry name" value="PPR"/>
    <property type="match status" value="3"/>
</dbReference>
<protein>
    <recommendedName>
        <fullName evidence="5">Pentatricopeptide repeat-containing protein</fullName>
    </recommendedName>
</protein>
<dbReference type="AlphaFoldDB" id="A0AAW1Y774"/>
<dbReference type="GO" id="GO:0003723">
    <property type="term" value="F:RNA binding"/>
    <property type="evidence" value="ECO:0007669"/>
    <property type="project" value="InterPro"/>
</dbReference>
<organism evidence="3 4">
    <name type="scientific">Rubus argutus</name>
    <name type="common">Southern blackberry</name>
    <dbReference type="NCBI Taxonomy" id="59490"/>
    <lineage>
        <taxon>Eukaryota</taxon>
        <taxon>Viridiplantae</taxon>
        <taxon>Streptophyta</taxon>
        <taxon>Embryophyta</taxon>
        <taxon>Tracheophyta</taxon>
        <taxon>Spermatophyta</taxon>
        <taxon>Magnoliopsida</taxon>
        <taxon>eudicotyledons</taxon>
        <taxon>Gunneridae</taxon>
        <taxon>Pentapetalae</taxon>
        <taxon>rosids</taxon>
        <taxon>fabids</taxon>
        <taxon>Rosales</taxon>
        <taxon>Rosaceae</taxon>
        <taxon>Rosoideae</taxon>
        <taxon>Rosoideae incertae sedis</taxon>
        <taxon>Rubus</taxon>
    </lineage>
</organism>
<dbReference type="NCBIfam" id="TIGR00756">
    <property type="entry name" value="PPR"/>
    <property type="match status" value="4"/>
</dbReference>